<accession>A0ACB9IP47</accession>
<reference evidence="2" key="1">
    <citation type="journal article" date="2022" name="Mol. Ecol. Resour.">
        <title>The genomes of chicory, endive, great burdock and yacon provide insights into Asteraceae palaeo-polyploidization history and plant inulin production.</title>
        <authorList>
            <person name="Fan W."/>
            <person name="Wang S."/>
            <person name="Wang H."/>
            <person name="Wang A."/>
            <person name="Jiang F."/>
            <person name="Liu H."/>
            <person name="Zhao H."/>
            <person name="Xu D."/>
            <person name="Zhang Y."/>
        </authorList>
    </citation>
    <scope>NUCLEOTIDE SEQUENCE [LARGE SCALE GENOMIC DNA]</scope>
    <source>
        <strain evidence="2">cv. Yunnan</strain>
    </source>
</reference>
<name>A0ACB9IP47_9ASTR</name>
<protein>
    <submittedName>
        <fullName evidence="1">Uncharacterized protein</fullName>
    </submittedName>
</protein>
<sequence>MLYLWHVYEVKLTVNVCAFVSFFWMWHFMTCFYASEILKTYANGLILLPDSALHKWPVKVEYHHSYCGIWLNIRAFLHLLVLENLWIAFQFY</sequence>
<comment type="caution">
    <text evidence="1">The sequence shown here is derived from an EMBL/GenBank/DDBJ whole genome shotgun (WGS) entry which is preliminary data.</text>
</comment>
<dbReference type="Proteomes" id="UP001056120">
    <property type="component" value="Linkage Group LG07"/>
</dbReference>
<evidence type="ECO:0000313" key="1">
    <source>
        <dbReference type="EMBL" id="KAI3810008.1"/>
    </source>
</evidence>
<organism evidence="1 2">
    <name type="scientific">Smallanthus sonchifolius</name>
    <dbReference type="NCBI Taxonomy" id="185202"/>
    <lineage>
        <taxon>Eukaryota</taxon>
        <taxon>Viridiplantae</taxon>
        <taxon>Streptophyta</taxon>
        <taxon>Embryophyta</taxon>
        <taxon>Tracheophyta</taxon>
        <taxon>Spermatophyta</taxon>
        <taxon>Magnoliopsida</taxon>
        <taxon>eudicotyledons</taxon>
        <taxon>Gunneridae</taxon>
        <taxon>Pentapetalae</taxon>
        <taxon>asterids</taxon>
        <taxon>campanulids</taxon>
        <taxon>Asterales</taxon>
        <taxon>Asteraceae</taxon>
        <taxon>Asteroideae</taxon>
        <taxon>Heliantheae alliance</taxon>
        <taxon>Millerieae</taxon>
        <taxon>Smallanthus</taxon>
    </lineage>
</organism>
<dbReference type="EMBL" id="CM042024">
    <property type="protein sequence ID" value="KAI3810008.1"/>
    <property type="molecule type" value="Genomic_DNA"/>
</dbReference>
<proteinExistence type="predicted"/>
<keyword evidence="2" id="KW-1185">Reference proteome</keyword>
<reference evidence="1 2" key="2">
    <citation type="journal article" date="2022" name="Mol. Ecol. Resour.">
        <title>The genomes of chicory, endive, great burdock and yacon provide insights into Asteraceae paleo-polyploidization history and plant inulin production.</title>
        <authorList>
            <person name="Fan W."/>
            <person name="Wang S."/>
            <person name="Wang H."/>
            <person name="Wang A."/>
            <person name="Jiang F."/>
            <person name="Liu H."/>
            <person name="Zhao H."/>
            <person name="Xu D."/>
            <person name="Zhang Y."/>
        </authorList>
    </citation>
    <scope>NUCLEOTIDE SEQUENCE [LARGE SCALE GENOMIC DNA]</scope>
    <source>
        <strain evidence="2">cv. Yunnan</strain>
        <tissue evidence="1">Leaves</tissue>
    </source>
</reference>
<evidence type="ECO:0000313" key="2">
    <source>
        <dbReference type="Proteomes" id="UP001056120"/>
    </source>
</evidence>
<gene>
    <name evidence="1" type="ORF">L1987_19613</name>
</gene>